<dbReference type="Proteomes" id="UP000235388">
    <property type="component" value="Unassembled WGS sequence"/>
</dbReference>
<proteinExistence type="predicted"/>
<sequence length="66" mass="6912">MAPDHDQKGRNAGASLTLGCGVSAPVLLMASFVAPASGRVTGADFSTAPMKQTYRPSRVYSLLDDR</sequence>
<keyword evidence="3" id="KW-1185">Reference proteome</keyword>
<gene>
    <name evidence="2" type="ORF">PCANC_16803</name>
</gene>
<dbReference type="AlphaFoldDB" id="A0A2N5UNZ7"/>
<evidence type="ECO:0000313" key="3">
    <source>
        <dbReference type="Proteomes" id="UP000235388"/>
    </source>
</evidence>
<protein>
    <submittedName>
        <fullName evidence="2">Uncharacterized protein</fullName>
    </submittedName>
</protein>
<reference evidence="2 3" key="1">
    <citation type="submission" date="2017-11" db="EMBL/GenBank/DDBJ databases">
        <title>De novo assembly and phasing of dikaryotic genomes from two isolates of Puccinia coronata f. sp. avenae, the causal agent of oat crown rust.</title>
        <authorList>
            <person name="Miller M.E."/>
            <person name="Zhang Y."/>
            <person name="Omidvar V."/>
            <person name="Sperschneider J."/>
            <person name="Schwessinger B."/>
            <person name="Raley C."/>
            <person name="Palmer J.M."/>
            <person name="Garnica D."/>
            <person name="Upadhyaya N."/>
            <person name="Rathjen J."/>
            <person name="Taylor J.M."/>
            <person name="Park R.F."/>
            <person name="Dodds P.N."/>
            <person name="Hirsch C.D."/>
            <person name="Kianian S.F."/>
            <person name="Figueroa M."/>
        </authorList>
    </citation>
    <scope>NUCLEOTIDE SEQUENCE [LARGE SCALE GENOMIC DNA]</scope>
    <source>
        <strain evidence="2">12NC29</strain>
    </source>
</reference>
<evidence type="ECO:0000313" key="2">
    <source>
        <dbReference type="EMBL" id="PLW39475.1"/>
    </source>
</evidence>
<keyword evidence="1" id="KW-1133">Transmembrane helix</keyword>
<organism evidence="2 3">
    <name type="scientific">Puccinia coronata f. sp. avenae</name>
    <dbReference type="NCBI Taxonomy" id="200324"/>
    <lineage>
        <taxon>Eukaryota</taxon>
        <taxon>Fungi</taxon>
        <taxon>Dikarya</taxon>
        <taxon>Basidiomycota</taxon>
        <taxon>Pucciniomycotina</taxon>
        <taxon>Pucciniomycetes</taxon>
        <taxon>Pucciniales</taxon>
        <taxon>Pucciniaceae</taxon>
        <taxon>Puccinia</taxon>
    </lineage>
</organism>
<accession>A0A2N5UNZ7</accession>
<dbReference type="EMBL" id="PGCJ01000194">
    <property type="protein sequence ID" value="PLW39475.1"/>
    <property type="molecule type" value="Genomic_DNA"/>
</dbReference>
<keyword evidence="1" id="KW-0472">Membrane</keyword>
<feature type="transmembrane region" description="Helical" evidence="1">
    <location>
        <begin position="12"/>
        <end position="34"/>
    </location>
</feature>
<evidence type="ECO:0000256" key="1">
    <source>
        <dbReference type="SAM" id="Phobius"/>
    </source>
</evidence>
<keyword evidence="1" id="KW-0812">Transmembrane</keyword>
<name>A0A2N5UNZ7_9BASI</name>
<comment type="caution">
    <text evidence="2">The sequence shown here is derived from an EMBL/GenBank/DDBJ whole genome shotgun (WGS) entry which is preliminary data.</text>
</comment>